<keyword evidence="3" id="KW-0547">Nucleotide-binding</keyword>
<dbReference type="GO" id="GO:0016887">
    <property type="term" value="F:ATP hydrolysis activity"/>
    <property type="evidence" value="ECO:0007669"/>
    <property type="project" value="InterPro"/>
</dbReference>
<dbReference type="GO" id="GO:0005524">
    <property type="term" value="F:ATP binding"/>
    <property type="evidence" value="ECO:0007669"/>
    <property type="project" value="UniProtKB-KW"/>
</dbReference>
<evidence type="ECO:0000313" key="3">
    <source>
        <dbReference type="EMBL" id="RHF74413.1"/>
    </source>
</evidence>
<protein>
    <submittedName>
        <fullName evidence="3">ATP-binding protein</fullName>
    </submittedName>
</protein>
<comment type="caution">
    <text evidence="3">The sequence shown here is derived from an EMBL/GenBank/DDBJ whole genome shotgun (WGS) entry which is preliminary data.</text>
</comment>
<feature type="domain" description="ATPase AAA-type core" evidence="2">
    <location>
        <begin position="55"/>
        <end position="123"/>
    </location>
</feature>
<accession>A0A414Q0T0</accession>
<evidence type="ECO:0000256" key="1">
    <source>
        <dbReference type="SAM" id="Coils"/>
    </source>
</evidence>
<dbReference type="SUPFAM" id="SSF52540">
    <property type="entry name" value="P-loop containing nucleoside triphosphate hydrolases"/>
    <property type="match status" value="1"/>
</dbReference>
<evidence type="ECO:0000313" key="4">
    <source>
        <dbReference type="Proteomes" id="UP000284676"/>
    </source>
</evidence>
<sequence>MEKIIHILNTNNYSINLRSDYTDKEKLNAYYPTFNNMRLLDKFLLSIDNKTNGAIILSGAYGTGKSYLTALLASILGTDLKYKDYDNLLKKAKDIYDISESLKKAKRKKYLIVFIDEAKENFSEAVFSGVRKALKEKNINIDIASKIDIIESKLEFWKKNHGTIYNNFHSELEKKNFYHELKYKTKKVEEIFSEVYSNQFGGEKFSYNGEIKNIKELLEDIEKGIEEKGYSGILYIFDEFGRYLETNINKIDVKEIQDMAEYCNLHNSSNILLITHKDIFQYTRKLKNIFERDEWEKVSGRFLKEHLIFEKASVLQIMKNIILKTGYEEYREQNSQIKLKELLLKEIIDENPEECTKDFYPLDYVTALALPDLSQKLAQNERTLFAFICSDDSRSLKSLIYDKENKMSFITLDCLYDYFEREIKQLPVDSLEYKTYIASKDILSKIPLSMEKERRIIKVLAMIYINNNFIEIKPNIETLRYIFNEENLNLDFLEGNKFIVLNKFKNYYKLLEDVNLDIDKKIEEYCKEKIGRFDYIKRLEEELEKEVYFPLKYNDLNKINRYFGQYYVDVSNISRLEELKKNYREDGRIIFLTNIEDNENYHEIEKVLKENQDYILITGADSKLDIYEDLKALEAIALLREEKIFKENETLKIELALYRKEIKDIISKKINQFFNKKINLLEITNDYLNKKYPKYIGVNYELINKRNISIPMRKARFEILMRLNENIELTQDYFNDTRAESSLARVLLNNTGLYSEDTNNSLYLKFSKLMFEILEDIKTGPLSLDELYKKYCSNLGEYGIREGIFTFLLGMIWIKHKEEIVFSFSEGNNEFNFSIDILDSVEKTPSEYKISYYKITEEEVEYLENLEKLVAKNIKIKDLKIYNRVLDGLKNYLLNQPRYSGAIFIPELKGLNKIFKNVFIINNPKEFLLKDLLKIYKVQNYQDLITQLQFEMLKLEEEKNNFIKTLEKISVEILSEGKFESLDNYIKSLNPQNIKLEIEIYLQELNGLPINMILENLTKRIKGFSYENWRTKQDLIDFKELLKKEVVKVKEKKVEKIEYLKLQFGEREELIELGEITDMMEKMLSSKISSTLKNMGFSLTLEQKKKVIAKILLDMKG</sequence>
<dbReference type="EMBL" id="QRHL01000002">
    <property type="protein sequence ID" value="RHF74413.1"/>
    <property type="molecule type" value="Genomic_DNA"/>
</dbReference>
<evidence type="ECO:0000259" key="2">
    <source>
        <dbReference type="Pfam" id="PF00004"/>
    </source>
</evidence>
<dbReference type="InterPro" id="IPR003959">
    <property type="entry name" value="ATPase_AAA_core"/>
</dbReference>
<gene>
    <name evidence="3" type="ORF">DW663_02810</name>
</gene>
<organism evidence="3 4">
    <name type="scientific">Fusobacterium mortiferum</name>
    <dbReference type="NCBI Taxonomy" id="850"/>
    <lineage>
        <taxon>Bacteria</taxon>
        <taxon>Fusobacteriati</taxon>
        <taxon>Fusobacteriota</taxon>
        <taxon>Fusobacteriia</taxon>
        <taxon>Fusobacteriales</taxon>
        <taxon>Fusobacteriaceae</taxon>
        <taxon>Fusobacterium</taxon>
    </lineage>
</organism>
<keyword evidence="1" id="KW-0175">Coiled coil</keyword>
<dbReference type="RefSeq" id="WP_118234045.1">
    <property type="nucleotide sequence ID" value="NZ_QRHL01000002.1"/>
</dbReference>
<dbReference type="Proteomes" id="UP000284676">
    <property type="component" value="Unassembled WGS sequence"/>
</dbReference>
<feature type="coiled-coil region" evidence="1">
    <location>
        <begin position="938"/>
        <end position="972"/>
    </location>
</feature>
<dbReference type="InterPro" id="IPR027417">
    <property type="entry name" value="P-loop_NTPase"/>
</dbReference>
<dbReference type="Pfam" id="PF00004">
    <property type="entry name" value="AAA"/>
    <property type="match status" value="1"/>
</dbReference>
<reference evidence="3 4" key="1">
    <citation type="submission" date="2018-08" db="EMBL/GenBank/DDBJ databases">
        <title>A genome reference for cultivated species of the human gut microbiota.</title>
        <authorList>
            <person name="Zou Y."/>
            <person name="Xue W."/>
            <person name="Luo G."/>
        </authorList>
    </citation>
    <scope>NUCLEOTIDE SEQUENCE [LARGE SCALE GENOMIC DNA]</scope>
    <source>
        <strain evidence="3 4">AM25-1</strain>
    </source>
</reference>
<name>A0A414Q0T0_FUSMR</name>
<dbReference type="AlphaFoldDB" id="A0A414Q0T0"/>
<dbReference type="Gene3D" id="3.40.50.300">
    <property type="entry name" value="P-loop containing nucleotide triphosphate hydrolases"/>
    <property type="match status" value="1"/>
</dbReference>
<proteinExistence type="predicted"/>
<keyword evidence="3" id="KW-0067">ATP-binding</keyword>